<gene>
    <name evidence="2" type="ORF">M427DRAFT_309153</name>
</gene>
<dbReference type="Proteomes" id="UP000070544">
    <property type="component" value="Unassembled WGS sequence"/>
</dbReference>
<keyword evidence="1" id="KW-1133">Transmembrane helix</keyword>
<keyword evidence="3" id="KW-1185">Reference proteome</keyword>
<evidence type="ECO:0000313" key="2">
    <source>
        <dbReference type="EMBL" id="KXS15812.1"/>
    </source>
</evidence>
<evidence type="ECO:0008006" key="4">
    <source>
        <dbReference type="Google" id="ProtNLM"/>
    </source>
</evidence>
<dbReference type="OrthoDB" id="2142503at2759"/>
<feature type="transmembrane region" description="Helical" evidence="1">
    <location>
        <begin position="208"/>
        <end position="226"/>
    </location>
</feature>
<sequence length="244" mass="26264">MKPERADDLTLTSPTTHPPLRLKLRWASANSCDNAQQLPWSMAMSSWTGCRVAQWATVCACAGLGGQRMGDGAAMAISWSRTDEVSICIAFSRDAVAGPLSPMSRPPRLSPSLLSTLLLLFSAVLLLSLIPPSHAADTTQYCKCTCSQNVTIFVVDKCADCTRNKCVDLGTCTLPSTPGEPGSTPVPMPGDSSLSVSCFQRGSVKDELFVWIFIVVTASLLLYALVEPVFSWIWKPRYVTLGAS</sequence>
<protein>
    <recommendedName>
        <fullName evidence="4">Transmembrane protein</fullName>
    </recommendedName>
</protein>
<dbReference type="PANTHER" id="PTHR36854">
    <property type="entry name" value="CHROMOSOME 9, WHOLE GENOME SHOTGUN SEQUENCE"/>
    <property type="match status" value="1"/>
</dbReference>
<evidence type="ECO:0000313" key="3">
    <source>
        <dbReference type="Proteomes" id="UP000070544"/>
    </source>
</evidence>
<feature type="transmembrane region" description="Helical" evidence="1">
    <location>
        <begin position="113"/>
        <end position="130"/>
    </location>
</feature>
<evidence type="ECO:0000256" key="1">
    <source>
        <dbReference type="SAM" id="Phobius"/>
    </source>
</evidence>
<dbReference type="AlphaFoldDB" id="A0A139AG60"/>
<accession>A0A139AG60</accession>
<dbReference type="EMBL" id="KQ965759">
    <property type="protein sequence ID" value="KXS15812.1"/>
    <property type="molecule type" value="Genomic_DNA"/>
</dbReference>
<name>A0A139AG60_GONPJ</name>
<organism evidence="2 3">
    <name type="scientific">Gonapodya prolifera (strain JEL478)</name>
    <name type="common">Monoblepharis prolifera</name>
    <dbReference type="NCBI Taxonomy" id="1344416"/>
    <lineage>
        <taxon>Eukaryota</taxon>
        <taxon>Fungi</taxon>
        <taxon>Fungi incertae sedis</taxon>
        <taxon>Chytridiomycota</taxon>
        <taxon>Chytridiomycota incertae sedis</taxon>
        <taxon>Monoblepharidomycetes</taxon>
        <taxon>Monoblepharidales</taxon>
        <taxon>Gonapodyaceae</taxon>
        <taxon>Gonapodya</taxon>
    </lineage>
</organism>
<reference evidence="2 3" key="1">
    <citation type="journal article" date="2015" name="Genome Biol. Evol.">
        <title>Phylogenomic analyses indicate that early fungi evolved digesting cell walls of algal ancestors of land plants.</title>
        <authorList>
            <person name="Chang Y."/>
            <person name="Wang S."/>
            <person name="Sekimoto S."/>
            <person name="Aerts A.L."/>
            <person name="Choi C."/>
            <person name="Clum A."/>
            <person name="LaButti K.M."/>
            <person name="Lindquist E.A."/>
            <person name="Yee Ngan C."/>
            <person name="Ohm R.A."/>
            <person name="Salamov A.A."/>
            <person name="Grigoriev I.V."/>
            <person name="Spatafora J.W."/>
            <person name="Berbee M.L."/>
        </authorList>
    </citation>
    <scope>NUCLEOTIDE SEQUENCE [LARGE SCALE GENOMIC DNA]</scope>
    <source>
        <strain evidence="2 3">JEL478</strain>
    </source>
</reference>
<proteinExistence type="predicted"/>
<keyword evidence="1" id="KW-0812">Transmembrane</keyword>
<dbReference type="PANTHER" id="PTHR36854:SF1">
    <property type="entry name" value="TRANSMEMBRANE PROTEIN"/>
    <property type="match status" value="1"/>
</dbReference>
<keyword evidence="1" id="KW-0472">Membrane</keyword>